<dbReference type="EMBL" id="VTEQ01000003">
    <property type="protein sequence ID" value="TYS54237.1"/>
    <property type="molecule type" value="Genomic_DNA"/>
</dbReference>
<name>A0A5D4RSJ3_9BACI</name>
<comment type="caution">
    <text evidence="1">The sequence shown here is derived from an EMBL/GenBank/DDBJ whole genome shotgun (WGS) entry which is preliminary data.</text>
</comment>
<organism evidence="1 2">
    <name type="scientific">Rossellomorea marisflavi</name>
    <dbReference type="NCBI Taxonomy" id="189381"/>
    <lineage>
        <taxon>Bacteria</taxon>
        <taxon>Bacillati</taxon>
        <taxon>Bacillota</taxon>
        <taxon>Bacilli</taxon>
        <taxon>Bacillales</taxon>
        <taxon>Bacillaceae</taxon>
        <taxon>Rossellomorea</taxon>
    </lineage>
</organism>
<proteinExistence type="predicted"/>
<evidence type="ECO:0000313" key="1">
    <source>
        <dbReference type="EMBL" id="TYS54237.1"/>
    </source>
</evidence>
<reference evidence="1 2" key="1">
    <citation type="submission" date="2019-08" db="EMBL/GenBank/DDBJ databases">
        <title>Bacillus genomes from the desert of Cuatro Cienegas, Coahuila.</title>
        <authorList>
            <person name="Olmedo-Alvarez G."/>
        </authorList>
    </citation>
    <scope>NUCLEOTIDE SEQUENCE [LARGE SCALE GENOMIC DNA]</scope>
    <source>
        <strain evidence="1 2">CH108_3D</strain>
    </source>
</reference>
<dbReference type="Proteomes" id="UP000322997">
    <property type="component" value="Unassembled WGS sequence"/>
</dbReference>
<protein>
    <submittedName>
        <fullName evidence="1">Uncharacterized protein</fullName>
    </submittedName>
</protein>
<sequence>MYANRQMRWLSKTLKIFQKSIAIGSFRSPAEWNRRLYEKHQEAQPYMERRDIRSRLFFIYICTRDKIQLLHIEGWIYNERLYFL</sequence>
<evidence type="ECO:0000313" key="2">
    <source>
        <dbReference type="Proteomes" id="UP000322997"/>
    </source>
</evidence>
<dbReference type="AlphaFoldDB" id="A0A5D4RSJ3"/>
<accession>A0A5D4RSJ3</accession>
<dbReference type="RefSeq" id="WP_426916613.1">
    <property type="nucleotide sequence ID" value="NZ_JBNILK010000002.1"/>
</dbReference>
<gene>
    <name evidence="1" type="ORF">FZC83_13590</name>
</gene>